<evidence type="ECO:0000256" key="3">
    <source>
        <dbReference type="ARBA" id="ARBA00022723"/>
    </source>
</evidence>
<evidence type="ECO:0000256" key="5">
    <source>
        <dbReference type="ARBA" id="ARBA00023136"/>
    </source>
</evidence>
<comment type="caution">
    <text evidence="8">The sequence shown here is derived from an EMBL/GenBank/DDBJ whole genome shotgun (WGS) entry which is preliminary data.</text>
</comment>
<comment type="subcellular location">
    <subcellularLocation>
        <location evidence="6">Cell membrane</location>
        <topology evidence="6">Peripheral membrane protein</topology>
    </subcellularLocation>
</comment>
<keyword evidence="7" id="KW-0175">Coiled coil</keyword>
<gene>
    <name evidence="6" type="primary">dabA</name>
    <name evidence="8" type="ORF">ACFQJ9_07880</name>
</gene>
<dbReference type="RefSeq" id="WP_279529266.1">
    <property type="nucleotide sequence ID" value="NZ_CP122312.1"/>
</dbReference>
<keyword evidence="9" id="KW-1185">Reference proteome</keyword>
<organism evidence="8 9">
    <name type="scientific">Halospeciosus flavus</name>
    <dbReference type="NCBI Taxonomy" id="3032283"/>
    <lineage>
        <taxon>Archaea</taxon>
        <taxon>Methanobacteriati</taxon>
        <taxon>Methanobacteriota</taxon>
        <taxon>Stenosarchaea group</taxon>
        <taxon>Halobacteria</taxon>
        <taxon>Halobacteriales</taxon>
        <taxon>Halobacteriaceae</taxon>
        <taxon>Halospeciosus</taxon>
    </lineage>
</organism>
<evidence type="ECO:0000256" key="6">
    <source>
        <dbReference type="HAMAP-Rule" id="MF_01871"/>
    </source>
</evidence>
<dbReference type="GO" id="GO:0008270">
    <property type="term" value="F:zinc ion binding"/>
    <property type="evidence" value="ECO:0007669"/>
    <property type="project" value="UniProtKB-UniRule"/>
</dbReference>
<evidence type="ECO:0000313" key="8">
    <source>
        <dbReference type="EMBL" id="MFC7199331.1"/>
    </source>
</evidence>
<dbReference type="EMBL" id="JBHTAR010000011">
    <property type="protein sequence ID" value="MFC7199331.1"/>
    <property type="molecule type" value="Genomic_DNA"/>
</dbReference>
<feature type="binding site" evidence="6">
    <location>
        <position position="311"/>
    </location>
    <ligand>
        <name>Zn(2+)</name>
        <dbReference type="ChEBI" id="CHEBI:29105"/>
    </ligand>
</feature>
<proteinExistence type="inferred from homology"/>
<comment type="cofactor">
    <cofactor evidence="6">
        <name>Zn(2+)</name>
        <dbReference type="ChEBI" id="CHEBI:29105"/>
    </cofactor>
</comment>
<keyword evidence="1 6" id="KW-0813">Transport</keyword>
<keyword evidence="4 6" id="KW-0862">Zinc</keyword>
<dbReference type="Pfam" id="PF10070">
    <property type="entry name" value="DabA"/>
    <property type="match status" value="1"/>
</dbReference>
<comment type="similarity">
    <text evidence="6">Belongs to the inorganic carbon transporter (TC 9.A.2) DabA family.</text>
</comment>
<comment type="function">
    <text evidence="6">Part of an energy-coupled inorganic carbon pump.</text>
</comment>
<feature type="binding site" evidence="6">
    <location>
        <position position="515"/>
    </location>
    <ligand>
        <name>Zn(2+)</name>
        <dbReference type="ChEBI" id="CHEBI:29105"/>
    </ligand>
</feature>
<keyword evidence="2 6" id="KW-1003">Cell membrane</keyword>
<comment type="subunit">
    <text evidence="6">Forms a complex with DabB.</text>
</comment>
<evidence type="ECO:0000256" key="2">
    <source>
        <dbReference type="ARBA" id="ARBA00022475"/>
    </source>
</evidence>
<feature type="binding site" evidence="6">
    <location>
        <position position="500"/>
    </location>
    <ligand>
        <name>Zn(2+)</name>
        <dbReference type="ChEBI" id="CHEBI:29105"/>
    </ligand>
</feature>
<sequence>MTRNDLDAHVERAAETVGSVWPLHSFVTANPLAGFENRPFHQAVAEAEDLFGGRGYPDTSTFRRAWEAGRIDPDVLEAELAAHGVDGDPEALLDELAAAEVERERERERDRDPATETVDRVLSKWLAAFLDEGRAEWPMPNRERGFYAAWRRLAPYDDEIPGCTDAADLPETPSAALEGVLSDYPQDRWESILERHLAALPGWAGLVKRREEADADPWQTAAPVSLTEYLAVRLTLVDLLDAPVEPAGLDADADGETTPAVGVDGDVPLAELWLRAWEKSHRQRLLSDVDRTVDESSTEDEERPDAQLVFCIDTRSEIVRRHLEAVGPYETHGYAGFFGVPMRYQPYASDVEIDACPPIVEPRHRVAERRDPDQQDEAATHDRWTKLVQTGRKHLETLKHNVAAAFTFVEGAGSAYGAAMATRTLLPSAVYDAVDAVDSRIPGPSTFCTPTLDRPADADTGADDALPQGMTLGEKVAYAETAFELMGWEEFARLVVFTGHASQTTNNPFESSLDCGACAGNPGGPNARVLAAICNDDAVRSALRDRGFDVPSDTVFLAAEHNTTTDEVTLFDADVPESHREELQRLREDLDHARERAASERVESMASDDGDVGGVREVERRAADWAETRPEWGLAGNASFVVGPRTLTADADLDGRTFLHSYNWTTDPDGEALEAILTGPLVVTQWINNQYYFATVDNAVYGSGSKTTQNPVGNVGVFQGNGGDPMSGLPLQSLSATSDQTYHQPLRLTAVVHAPTDRVAEILGHHENLRQLVENEWIRLTVLDPEQDGAAFHYAGDLEWARAEGPEPEVPVPTPSHTAD</sequence>
<dbReference type="PANTHER" id="PTHR38344:SF1">
    <property type="entry name" value="INORGANIC CARBON TRANSPORTER SUBUNIT DABA-RELATED"/>
    <property type="match status" value="1"/>
</dbReference>
<dbReference type="AlphaFoldDB" id="A0ABD5Z2E5"/>
<name>A0ABD5Z2E5_9EURY</name>
<evidence type="ECO:0000256" key="4">
    <source>
        <dbReference type="ARBA" id="ARBA00022833"/>
    </source>
</evidence>
<feature type="binding site" evidence="6">
    <location>
        <position position="313"/>
    </location>
    <ligand>
        <name>Zn(2+)</name>
        <dbReference type="ChEBI" id="CHEBI:29105"/>
    </ligand>
</feature>
<accession>A0ABD5Z2E5</accession>
<reference evidence="8 9" key="1">
    <citation type="journal article" date="2019" name="Int. J. Syst. Evol. Microbiol.">
        <title>The Global Catalogue of Microorganisms (GCM) 10K type strain sequencing project: providing services to taxonomists for standard genome sequencing and annotation.</title>
        <authorList>
            <consortium name="The Broad Institute Genomics Platform"/>
            <consortium name="The Broad Institute Genome Sequencing Center for Infectious Disease"/>
            <person name="Wu L."/>
            <person name="Ma J."/>
        </authorList>
    </citation>
    <scope>NUCLEOTIDE SEQUENCE [LARGE SCALE GENOMIC DNA]</scope>
    <source>
        <strain evidence="8 9">XZGYJ-43</strain>
    </source>
</reference>
<evidence type="ECO:0000313" key="9">
    <source>
        <dbReference type="Proteomes" id="UP001596447"/>
    </source>
</evidence>
<dbReference type="InterPro" id="IPR018752">
    <property type="entry name" value="DabA"/>
</dbReference>
<dbReference type="Proteomes" id="UP001596447">
    <property type="component" value="Unassembled WGS sequence"/>
</dbReference>
<protein>
    <recommendedName>
        <fullName evidence="6">Probable inorganic carbon transporter subunit DabA</fullName>
    </recommendedName>
</protein>
<dbReference type="PANTHER" id="PTHR38344">
    <property type="entry name" value="UPF0753 PROTEIN AQ_863"/>
    <property type="match status" value="1"/>
</dbReference>
<keyword evidence="5 6" id="KW-0472">Membrane</keyword>
<feature type="coiled-coil region" evidence="7">
    <location>
        <begin position="576"/>
        <end position="603"/>
    </location>
</feature>
<dbReference type="GO" id="GO:0005886">
    <property type="term" value="C:plasma membrane"/>
    <property type="evidence" value="ECO:0007669"/>
    <property type="project" value="UniProtKB-SubCell"/>
</dbReference>
<keyword evidence="3 6" id="KW-0479">Metal-binding</keyword>
<dbReference type="HAMAP" id="MF_01871">
    <property type="entry name" value="DabA"/>
    <property type="match status" value="1"/>
</dbReference>
<evidence type="ECO:0000256" key="1">
    <source>
        <dbReference type="ARBA" id="ARBA00022448"/>
    </source>
</evidence>
<evidence type="ECO:0000256" key="7">
    <source>
        <dbReference type="SAM" id="Coils"/>
    </source>
</evidence>